<reference evidence="2 3" key="1">
    <citation type="submission" date="2023-08" db="EMBL/GenBank/DDBJ databases">
        <title>Implementing the SeqCode for naming new Mesorhizobium species isolated from Vachellia karroo root nodules.</title>
        <authorList>
            <person name="Van Lill M."/>
        </authorList>
    </citation>
    <scope>NUCLEOTIDE SEQUENCE [LARGE SCALE GENOMIC DNA]</scope>
    <source>
        <strain evidence="2 3">VK23A</strain>
    </source>
</reference>
<dbReference type="SUPFAM" id="SSF54593">
    <property type="entry name" value="Glyoxalase/Bleomycin resistance protein/Dihydroxybiphenyl dioxygenase"/>
    <property type="match status" value="1"/>
</dbReference>
<dbReference type="Pfam" id="PF06983">
    <property type="entry name" value="3-dmu-9_3-mt"/>
    <property type="match status" value="1"/>
</dbReference>
<dbReference type="Gene3D" id="3.10.180.10">
    <property type="entry name" value="2,3-Dihydroxybiphenyl 1,2-Dioxygenase, domain 1"/>
    <property type="match status" value="1"/>
</dbReference>
<dbReference type="Proteomes" id="UP001271780">
    <property type="component" value="Unassembled WGS sequence"/>
</dbReference>
<name>A0ABU4XB05_9HYPH</name>
<dbReference type="InterPro" id="IPR029068">
    <property type="entry name" value="Glyas_Bleomycin-R_OHBP_Dase"/>
</dbReference>
<protein>
    <submittedName>
        <fullName evidence="2">VOC family protein</fullName>
    </submittedName>
</protein>
<dbReference type="InterPro" id="IPR028973">
    <property type="entry name" value="PhnB-like"/>
</dbReference>
<proteinExistence type="predicted"/>
<dbReference type="CDD" id="cd06588">
    <property type="entry name" value="PhnB_like"/>
    <property type="match status" value="1"/>
</dbReference>
<dbReference type="InterPro" id="IPR009725">
    <property type="entry name" value="3_dmu_93_MTrfase"/>
</dbReference>
<dbReference type="EMBL" id="JAVIIZ010000003">
    <property type="protein sequence ID" value="MDX8471970.1"/>
    <property type="molecule type" value="Genomic_DNA"/>
</dbReference>
<dbReference type="PIRSF" id="PIRSF021700">
    <property type="entry name" value="3_dmu_93_MTrfase"/>
    <property type="match status" value="1"/>
</dbReference>
<evidence type="ECO:0000313" key="2">
    <source>
        <dbReference type="EMBL" id="MDX8471970.1"/>
    </source>
</evidence>
<feature type="domain" description="PhnB-like" evidence="1">
    <location>
        <begin position="4"/>
        <end position="119"/>
    </location>
</feature>
<dbReference type="PANTHER" id="PTHR33990">
    <property type="entry name" value="PROTEIN YJDN-RELATED"/>
    <property type="match status" value="1"/>
</dbReference>
<comment type="caution">
    <text evidence="2">The sequence shown here is derived from an EMBL/GenBank/DDBJ whole genome shotgun (WGS) entry which is preliminary data.</text>
</comment>
<evidence type="ECO:0000259" key="1">
    <source>
        <dbReference type="Pfam" id="PF06983"/>
    </source>
</evidence>
<dbReference type="RefSeq" id="WP_320316265.1">
    <property type="nucleotide sequence ID" value="NZ_JAVIIX010000004.1"/>
</dbReference>
<evidence type="ECO:0000313" key="3">
    <source>
        <dbReference type="Proteomes" id="UP001271780"/>
    </source>
</evidence>
<accession>A0ABU4XB05</accession>
<sequence>MATVHPFLWFNLNAEEARDFYLSVFRNGRALDAIEFTDFVGGTNRTVPHAIFDFELEGQRFTALNAGSMAPFNERISLYIETKDQAETDYYWNALTAGGGSAKPCGWLQDKFGVYWQVIPSDALRLMSDPDREKADRARQALYRMSKIILADIEAAHAGRA</sequence>
<keyword evidence="3" id="KW-1185">Reference proteome</keyword>
<dbReference type="PANTHER" id="PTHR33990:SF2">
    <property type="entry name" value="PHNB-LIKE DOMAIN-CONTAINING PROTEIN"/>
    <property type="match status" value="1"/>
</dbReference>
<organism evidence="2 3">
    <name type="scientific">Mesorhizobium dulcispinae</name>
    <dbReference type="NCBI Taxonomy" id="3072316"/>
    <lineage>
        <taxon>Bacteria</taxon>
        <taxon>Pseudomonadati</taxon>
        <taxon>Pseudomonadota</taxon>
        <taxon>Alphaproteobacteria</taxon>
        <taxon>Hyphomicrobiales</taxon>
        <taxon>Phyllobacteriaceae</taxon>
        <taxon>Mesorhizobium</taxon>
    </lineage>
</organism>
<gene>
    <name evidence="2" type="ORF">RFM27_07800</name>
</gene>